<dbReference type="Pfam" id="PF03988">
    <property type="entry name" value="DUF347"/>
    <property type="match status" value="3"/>
</dbReference>
<gene>
    <name evidence="2" type="ORF">HNQ37_000258</name>
</gene>
<protein>
    <submittedName>
        <fullName evidence="2">Putative membrane-anchored protein</fullName>
    </submittedName>
</protein>
<feature type="transmembrane region" description="Helical" evidence="1">
    <location>
        <begin position="207"/>
        <end position="228"/>
    </location>
</feature>
<evidence type="ECO:0000313" key="3">
    <source>
        <dbReference type="Proteomes" id="UP000562464"/>
    </source>
</evidence>
<dbReference type="AlphaFoldDB" id="A0A841C6L9"/>
<comment type="caution">
    <text evidence="2">The sequence shown here is derived from an EMBL/GenBank/DDBJ whole genome shotgun (WGS) entry which is preliminary data.</text>
</comment>
<keyword evidence="1" id="KW-1133">Transmembrane helix</keyword>
<sequence length="266" mass="29756">MNKIKQLWQANYRSSKVPQIAILFWMTKLISTGLGESISDFSVKAISSNQIIGALFTMIWSAILFFCFLWLQLATKKYKPAPYWLTVALLAVFGTFISDAVRIVLGIPLLVMTIFWFVLMLLSLVLMKKVAGSISIHQIYSGKAELMYWISVSLSFIMGTTLGDYLGDSPSLGGLGLGNLTSGMILLIIFLAVLAFRHFGRVKDDTLIEVISFWIAYILTRPIGASFADYFGRSVFGGITGVSIMIIVWLILFIPLFMTNIRKFNK</sequence>
<feature type="transmembrane region" description="Helical" evidence="1">
    <location>
        <begin position="107"/>
        <end position="126"/>
    </location>
</feature>
<keyword evidence="1" id="KW-0472">Membrane</keyword>
<dbReference type="EMBL" id="JACHHV010000003">
    <property type="protein sequence ID" value="MBB5887388.1"/>
    <property type="molecule type" value="Genomic_DNA"/>
</dbReference>
<feature type="transmembrane region" description="Helical" evidence="1">
    <location>
        <begin position="172"/>
        <end position="195"/>
    </location>
</feature>
<dbReference type="RefSeq" id="WP_183538533.1">
    <property type="nucleotide sequence ID" value="NZ_JACHHV010000003.1"/>
</dbReference>
<feature type="transmembrane region" description="Helical" evidence="1">
    <location>
        <begin position="234"/>
        <end position="258"/>
    </location>
</feature>
<proteinExistence type="predicted"/>
<reference evidence="2 3" key="1">
    <citation type="submission" date="2020-08" db="EMBL/GenBank/DDBJ databases">
        <title>Genomic Encyclopedia of Type Strains, Phase IV (KMG-IV): sequencing the most valuable type-strain genomes for metagenomic binning, comparative biology and taxonomic classification.</title>
        <authorList>
            <person name="Goeker M."/>
        </authorList>
    </citation>
    <scope>NUCLEOTIDE SEQUENCE [LARGE SCALE GENOMIC DNA]</scope>
    <source>
        <strain evidence="2 3">DSM 14925</strain>
    </source>
</reference>
<feature type="transmembrane region" description="Helical" evidence="1">
    <location>
        <begin position="83"/>
        <end position="101"/>
    </location>
</feature>
<feature type="transmembrane region" description="Helical" evidence="1">
    <location>
        <begin position="51"/>
        <end position="71"/>
    </location>
</feature>
<evidence type="ECO:0000313" key="2">
    <source>
        <dbReference type="EMBL" id="MBB5887388.1"/>
    </source>
</evidence>
<organism evidence="2 3">
    <name type="scientific">Lactovum miscens</name>
    <dbReference type="NCBI Taxonomy" id="190387"/>
    <lineage>
        <taxon>Bacteria</taxon>
        <taxon>Bacillati</taxon>
        <taxon>Bacillota</taxon>
        <taxon>Bacilli</taxon>
        <taxon>Lactobacillales</taxon>
        <taxon>Streptococcaceae</taxon>
        <taxon>Lactovum</taxon>
    </lineage>
</organism>
<dbReference type="Proteomes" id="UP000562464">
    <property type="component" value="Unassembled WGS sequence"/>
</dbReference>
<dbReference type="InterPro" id="IPR007136">
    <property type="entry name" value="DUF347"/>
</dbReference>
<feature type="transmembrane region" description="Helical" evidence="1">
    <location>
        <begin position="146"/>
        <end position="166"/>
    </location>
</feature>
<keyword evidence="1" id="KW-0812">Transmembrane</keyword>
<keyword evidence="3" id="KW-1185">Reference proteome</keyword>
<feature type="transmembrane region" description="Helical" evidence="1">
    <location>
        <begin position="20"/>
        <end position="39"/>
    </location>
</feature>
<evidence type="ECO:0000256" key="1">
    <source>
        <dbReference type="SAM" id="Phobius"/>
    </source>
</evidence>
<name>A0A841C6L9_9LACT</name>
<accession>A0A841C6L9</accession>